<evidence type="ECO:0000313" key="3">
    <source>
        <dbReference type="Proteomes" id="UP001064632"/>
    </source>
</evidence>
<dbReference type="Proteomes" id="UP001064632">
    <property type="component" value="Chromosome"/>
</dbReference>
<feature type="chain" id="PRO_5046682933" evidence="1">
    <location>
        <begin position="25"/>
        <end position="184"/>
    </location>
</feature>
<organism evidence="2 3">
    <name type="scientific">Tahibacter amnicola</name>
    <dbReference type="NCBI Taxonomy" id="2976241"/>
    <lineage>
        <taxon>Bacteria</taxon>
        <taxon>Pseudomonadati</taxon>
        <taxon>Pseudomonadota</taxon>
        <taxon>Gammaproteobacteria</taxon>
        <taxon>Lysobacterales</taxon>
        <taxon>Rhodanobacteraceae</taxon>
        <taxon>Tahibacter</taxon>
    </lineage>
</organism>
<dbReference type="RefSeq" id="WP_261694650.1">
    <property type="nucleotide sequence ID" value="NZ_CP104694.1"/>
</dbReference>
<accession>A0ABY6BCX1</accession>
<name>A0ABY6BCX1_9GAMM</name>
<keyword evidence="1" id="KW-0732">Signal</keyword>
<feature type="signal peptide" evidence="1">
    <location>
        <begin position="1"/>
        <end position="24"/>
    </location>
</feature>
<evidence type="ECO:0000256" key="1">
    <source>
        <dbReference type="SAM" id="SignalP"/>
    </source>
</evidence>
<gene>
    <name evidence="2" type="ORF">N4264_23545</name>
</gene>
<dbReference type="Pfam" id="PF11218">
    <property type="entry name" value="DUF3011"/>
    <property type="match status" value="1"/>
</dbReference>
<proteinExistence type="predicted"/>
<dbReference type="EMBL" id="CP104694">
    <property type="protein sequence ID" value="UXI67680.1"/>
    <property type="molecule type" value="Genomic_DNA"/>
</dbReference>
<keyword evidence="3" id="KW-1185">Reference proteome</keyword>
<dbReference type="InterPro" id="IPR021381">
    <property type="entry name" value="DUF3011"/>
</dbReference>
<reference evidence="2" key="1">
    <citation type="submission" date="2022-09" db="EMBL/GenBank/DDBJ databases">
        <title>Tahibacter sp. nov., isolated from a fresh water.</title>
        <authorList>
            <person name="Baek J.H."/>
            <person name="Lee J.K."/>
            <person name="Kim J.M."/>
            <person name="Jeon C.O."/>
        </authorList>
    </citation>
    <scope>NUCLEOTIDE SEQUENCE</scope>
    <source>
        <strain evidence="2">W38</strain>
    </source>
</reference>
<evidence type="ECO:0000313" key="2">
    <source>
        <dbReference type="EMBL" id="UXI67680.1"/>
    </source>
</evidence>
<protein>
    <submittedName>
        <fullName evidence="2">DUF3011 domain-containing protein</fullName>
    </submittedName>
</protein>
<sequence>MIARTLALAALVVGSAFSPGQVKAQGYAPDSIECYSRDYRYNRCEVDWRDARLVRQLSGSRCVRGETWGINERGLWVDQGCAGLFEEAGRRRRRDYDDDRGDHHGGGWRPGHGWDQDIRLRCDSNDFRYQLCQVDVGRGGRVYIEQQISNTRCVEGRNWGYHRAGVWVDGGCAAIFKIERRWRD</sequence>